<dbReference type="Proteomes" id="UP001589813">
    <property type="component" value="Unassembled WGS sequence"/>
</dbReference>
<name>A0ABV6BGX6_9GAMM</name>
<evidence type="ECO:0000313" key="2">
    <source>
        <dbReference type="EMBL" id="MFC0050129.1"/>
    </source>
</evidence>
<protein>
    <submittedName>
        <fullName evidence="2">Glycosyltransferase</fullName>
        <ecNumber evidence="2">2.4.-.-</ecNumber>
    </submittedName>
</protein>
<dbReference type="Gene3D" id="3.90.550.10">
    <property type="entry name" value="Spore Coat Polysaccharide Biosynthesis Protein SpsA, Chain A"/>
    <property type="match status" value="1"/>
</dbReference>
<dbReference type="CDD" id="cd00761">
    <property type="entry name" value="Glyco_tranf_GTA_type"/>
    <property type="match status" value="1"/>
</dbReference>
<dbReference type="EC" id="2.4.-.-" evidence="2"/>
<dbReference type="SUPFAM" id="SSF53448">
    <property type="entry name" value="Nucleotide-diphospho-sugar transferases"/>
    <property type="match status" value="1"/>
</dbReference>
<dbReference type="Pfam" id="PF00535">
    <property type="entry name" value="Glycos_transf_2"/>
    <property type="match status" value="1"/>
</dbReference>
<feature type="domain" description="Glycosyltransferase 2-like" evidence="1">
    <location>
        <begin position="5"/>
        <end position="134"/>
    </location>
</feature>
<dbReference type="GO" id="GO:0016757">
    <property type="term" value="F:glycosyltransferase activity"/>
    <property type="evidence" value="ECO:0007669"/>
    <property type="project" value="UniProtKB-KW"/>
</dbReference>
<evidence type="ECO:0000259" key="1">
    <source>
        <dbReference type="Pfam" id="PF00535"/>
    </source>
</evidence>
<dbReference type="PANTHER" id="PTHR43685:SF2">
    <property type="entry name" value="GLYCOSYLTRANSFERASE 2-LIKE DOMAIN-CONTAINING PROTEIN"/>
    <property type="match status" value="1"/>
</dbReference>
<reference evidence="2 3" key="1">
    <citation type="submission" date="2024-09" db="EMBL/GenBank/DDBJ databases">
        <authorList>
            <person name="Sun Q."/>
            <person name="Mori K."/>
        </authorList>
    </citation>
    <scope>NUCLEOTIDE SEQUENCE [LARGE SCALE GENOMIC DNA]</scope>
    <source>
        <strain evidence="2 3">KCTC 23315</strain>
    </source>
</reference>
<evidence type="ECO:0000313" key="3">
    <source>
        <dbReference type="Proteomes" id="UP001589813"/>
    </source>
</evidence>
<dbReference type="EMBL" id="JBHLXP010000005">
    <property type="protein sequence ID" value="MFC0050129.1"/>
    <property type="molecule type" value="Genomic_DNA"/>
</dbReference>
<keyword evidence="2" id="KW-0808">Transferase</keyword>
<dbReference type="PANTHER" id="PTHR43685">
    <property type="entry name" value="GLYCOSYLTRANSFERASE"/>
    <property type="match status" value="1"/>
</dbReference>
<keyword evidence="3" id="KW-1185">Reference proteome</keyword>
<dbReference type="InterPro" id="IPR029044">
    <property type="entry name" value="Nucleotide-diphossugar_trans"/>
</dbReference>
<organism evidence="2 3">
    <name type="scientific">Rheinheimera tilapiae</name>
    <dbReference type="NCBI Taxonomy" id="875043"/>
    <lineage>
        <taxon>Bacteria</taxon>
        <taxon>Pseudomonadati</taxon>
        <taxon>Pseudomonadota</taxon>
        <taxon>Gammaproteobacteria</taxon>
        <taxon>Chromatiales</taxon>
        <taxon>Chromatiaceae</taxon>
        <taxon>Rheinheimera</taxon>
    </lineage>
</organism>
<dbReference type="InterPro" id="IPR050834">
    <property type="entry name" value="Glycosyltransf_2"/>
</dbReference>
<dbReference type="RefSeq" id="WP_377247330.1">
    <property type="nucleotide sequence ID" value="NZ_JBHLXP010000005.1"/>
</dbReference>
<keyword evidence="2" id="KW-0328">Glycosyltransferase</keyword>
<gene>
    <name evidence="2" type="ORF">ACFFJP_17650</name>
</gene>
<sequence>MPLVTVYIPTRNRLELLLRAIQSCLAQSFADFEIIVVDDASDQSIRGQIAAIADLDPRIKVMQLDVPQGACAARNLAISHATGKYLTGLDDDDEFMPQRLQQLLNAYQQHPRASFVSSGYLIKAASGQMLTSSRGEKDIALDDLLYANVIGNQVMTTTEAMRAIGGFDINLPSCQDYDTWIRLVEKFGSGYRSAEISYIVHQDHGSQRISSHVRRKLGYEYLYNKHQHLMNEQQRASQLFYRLLYTENPSLLQILKAAPRSQLMVALKVYLLRKIGYDI</sequence>
<accession>A0ABV6BGX6</accession>
<proteinExistence type="predicted"/>
<comment type="caution">
    <text evidence="2">The sequence shown here is derived from an EMBL/GenBank/DDBJ whole genome shotgun (WGS) entry which is preliminary data.</text>
</comment>
<dbReference type="InterPro" id="IPR001173">
    <property type="entry name" value="Glyco_trans_2-like"/>
</dbReference>